<dbReference type="eggNOG" id="COG4249">
    <property type="taxonomic scope" value="Bacteria"/>
</dbReference>
<dbReference type="GO" id="GO:0005737">
    <property type="term" value="C:cytoplasm"/>
    <property type="evidence" value="ECO:0007669"/>
    <property type="project" value="TreeGrafter"/>
</dbReference>
<dbReference type="Gene3D" id="3.40.50.1460">
    <property type="match status" value="1"/>
</dbReference>
<gene>
    <name evidence="3" type="ORF">SCABRO_02744</name>
</gene>
<accession>A0A0B0EG22</accession>
<evidence type="ECO:0000259" key="2">
    <source>
        <dbReference type="Pfam" id="PF07603"/>
    </source>
</evidence>
<dbReference type="Pfam" id="PF07603">
    <property type="entry name" value="Lcl_C"/>
    <property type="match status" value="1"/>
</dbReference>
<feature type="domain" description="Lcl C-terminal" evidence="2">
    <location>
        <begin position="355"/>
        <end position="467"/>
    </location>
</feature>
<feature type="domain" description="Peptidase C14 caspase" evidence="1">
    <location>
        <begin position="49"/>
        <end position="266"/>
    </location>
</feature>
<dbReference type="Pfam" id="PF00656">
    <property type="entry name" value="Peptidase_C14"/>
    <property type="match status" value="1"/>
</dbReference>
<dbReference type="eggNOG" id="COG0515">
    <property type="taxonomic scope" value="Bacteria"/>
</dbReference>
<dbReference type="PANTHER" id="PTHR48104">
    <property type="entry name" value="METACASPASE-4"/>
    <property type="match status" value="1"/>
</dbReference>
<protein>
    <recommendedName>
        <fullName evidence="5">Caspase domain protein</fullName>
    </recommendedName>
</protein>
<dbReference type="GO" id="GO:0004197">
    <property type="term" value="F:cysteine-type endopeptidase activity"/>
    <property type="evidence" value="ECO:0007669"/>
    <property type="project" value="InterPro"/>
</dbReference>
<dbReference type="PANTHER" id="PTHR48104:SF30">
    <property type="entry name" value="METACASPASE-1"/>
    <property type="match status" value="1"/>
</dbReference>
<dbReference type="EMBL" id="JRYO01000193">
    <property type="protein sequence ID" value="KHE91534.1"/>
    <property type="molecule type" value="Genomic_DNA"/>
</dbReference>
<dbReference type="AlphaFoldDB" id="A0A0B0EG22"/>
<dbReference type="GO" id="GO:0006508">
    <property type="term" value="P:proteolysis"/>
    <property type="evidence" value="ECO:0007669"/>
    <property type="project" value="InterPro"/>
</dbReference>
<dbReference type="InterPro" id="IPR011460">
    <property type="entry name" value="Lcl_C"/>
</dbReference>
<sequence>MGKNIVIHALIISFVFLAFSVVTIAEEQDGGAVPVSPTGHEISGNQWLFVIGIDSYANLPRLNTSVNDAKAVKDILLERYYFDDYHVIELYNDEATRRNILGKLRYLTRRVGPEDSVVIFYSGHGGLDSSKREGSWIPVEGSTEDSSSWITNKDIYNYLKVGAIQAKHVLLIVDSCFSGDSFRSYRGKAARVTDEVIKHAYNQVSRQVITSGGIKPVVEDGPSDNSNFTRFLIKGLERNKKPFLVPSELFKSLKVGLEKNSSQEPGFGTLNDKGGQKGGELVLFLDGEELARLNKIKWQDRFARKNLRSSYRDLTVTQMQSMPHVEIREEQEWGFYGHSTIRHQYEAKSINYDEVVIDHATGLMWHQNGSERFKDKDKIAEWIDNLNLKGYAGFKDWRLPTAEEAASLLEPEQKFGDMYVDTVFDNKQPWIWTGDSFGYDAAWAIGASYGSVFWSKFNEYYSIRPVRSME</sequence>
<dbReference type="SUPFAM" id="SSF52129">
    <property type="entry name" value="Caspase-like"/>
    <property type="match status" value="1"/>
</dbReference>
<proteinExistence type="predicted"/>
<dbReference type="InterPro" id="IPR011600">
    <property type="entry name" value="Pept_C14_caspase"/>
</dbReference>
<evidence type="ECO:0008006" key="5">
    <source>
        <dbReference type="Google" id="ProtNLM"/>
    </source>
</evidence>
<dbReference type="Proteomes" id="UP000030652">
    <property type="component" value="Unassembled WGS sequence"/>
</dbReference>
<organism evidence="3 4">
    <name type="scientific">Candidatus Scalindua brodae</name>
    <dbReference type="NCBI Taxonomy" id="237368"/>
    <lineage>
        <taxon>Bacteria</taxon>
        <taxon>Pseudomonadati</taxon>
        <taxon>Planctomycetota</taxon>
        <taxon>Candidatus Brocadiia</taxon>
        <taxon>Candidatus Brocadiales</taxon>
        <taxon>Candidatus Scalinduaceae</taxon>
        <taxon>Candidatus Scalindua</taxon>
    </lineage>
</organism>
<evidence type="ECO:0000259" key="1">
    <source>
        <dbReference type="Pfam" id="PF00656"/>
    </source>
</evidence>
<evidence type="ECO:0000313" key="3">
    <source>
        <dbReference type="EMBL" id="KHE91534.1"/>
    </source>
</evidence>
<evidence type="ECO:0000313" key="4">
    <source>
        <dbReference type="Proteomes" id="UP000030652"/>
    </source>
</evidence>
<dbReference type="InterPro" id="IPR050452">
    <property type="entry name" value="Metacaspase"/>
</dbReference>
<dbReference type="InterPro" id="IPR029030">
    <property type="entry name" value="Caspase-like_dom_sf"/>
</dbReference>
<name>A0A0B0EG22_9BACT</name>
<comment type="caution">
    <text evidence="3">The sequence shown here is derived from an EMBL/GenBank/DDBJ whole genome shotgun (WGS) entry which is preliminary data.</text>
</comment>
<reference evidence="3 4" key="1">
    <citation type="submission" date="2014-10" db="EMBL/GenBank/DDBJ databases">
        <title>Draft genome of anammox bacterium scalindua brodae, obtained using differential coverage binning of sequence data from two enrichment reactors.</title>
        <authorList>
            <person name="Speth D.R."/>
            <person name="Russ L."/>
            <person name="Kartal B."/>
            <person name="Op den Camp H.J."/>
            <person name="Dutilh B.E."/>
            <person name="Jetten M.S."/>
        </authorList>
    </citation>
    <scope>NUCLEOTIDE SEQUENCE [LARGE SCALE GENOMIC DNA]</scope>
    <source>
        <strain evidence="3">RU1</strain>
    </source>
</reference>